<comment type="caution">
    <text evidence="5">Lacks conserved residue(s) required for the propagation of feature annotation.</text>
</comment>
<evidence type="ECO:0000313" key="7">
    <source>
        <dbReference type="EMBL" id="QNM07058.1"/>
    </source>
</evidence>
<keyword evidence="3 5" id="KW-0418">Kinase</keyword>
<keyword evidence="8" id="KW-1185">Reference proteome</keyword>
<keyword evidence="1 5" id="KW-0808">Transferase</keyword>
<keyword evidence="2 5" id="KW-0547">Nucleotide-binding</keyword>
<comment type="similarity">
    <text evidence="5">Belongs to the ATP:guanido phosphotransferase family.</text>
</comment>
<dbReference type="InterPro" id="IPR022414">
    <property type="entry name" value="ATP-guanido_PTrfase_cat"/>
</dbReference>
<accession>A0A7G9G8C6</accession>
<evidence type="ECO:0000256" key="3">
    <source>
        <dbReference type="ARBA" id="ARBA00022777"/>
    </source>
</evidence>
<dbReference type="EMBL" id="CP060634">
    <property type="protein sequence ID" value="QNM07058.1"/>
    <property type="molecule type" value="Genomic_DNA"/>
</dbReference>
<dbReference type="KEGG" id="qdo:H9Q78_11575"/>
<proteinExistence type="inferred from homology"/>
<dbReference type="PANTHER" id="PTHR11547">
    <property type="entry name" value="ARGININE OR CREATINE KINASE"/>
    <property type="match status" value="1"/>
</dbReference>
<reference evidence="7 8" key="1">
    <citation type="submission" date="2020-08" db="EMBL/GenBank/DDBJ databases">
        <authorList>
            <person name="Liu C."/>
            <person name="Sun Q."/>
        </authorList>
    </citation>
    <scope>NUCLEOTIDE SEQUENCE [LARGE SCALE GENOMIC DNA]</scope>
    <source>
        <strain evidence="7 8">NSJ-38</strain>
    </source>
</reference>
<dbReference type="AlphaFoldDB" id="A0A7G9G8C6"/>
<evidence type="ECO:0000256" key="5">
    <source>
        <dbReference type="PROSITE-ProRule" id="PRU00843"/>
    </source>
</evidence>
<keyword evidence="4 5" id="KW-0067">ATP-binding</keyword>
<dbReference type="InterPro" id="IPR023660">
    <property type="entry name" value="Arg_Kinase"/>
</dbReference>
<evidence type="ECO:0000259" key="6">
    <source>
        <dbReference type="PROSITE" id="PS51510"/>
    </source>
</evidence>
<dbReference type="GO" id="GO:0004111">
    <property type="term" value="F:creatine kinase activity"/>
    <property type="evidence" value="ECO:0007669"/>
    <property type="project" value="InterPro"/>
</dbReference>
<feature type="binding site" evidence="5">
    <location>
        <begin position="198"/>
        <end position="203"/>
    </location>
    <ligand>
        <name>ATP</name>
        <dbReference type="ChEBI" id="CHEBI:30616"/>
    </ligand>
</feature>
<feature type="domain" description="Phosphagen kinase C-terminal" evidence="6">
    <location>
        <begin position="14"/>
        <end position="245"/>
    </location>
</feature>
<dbReference type="CDD" id="cd07930">
    <property type="entry name" value="bacterial_phosphagen_kinase"/>
    <property type="match status" value="1"/>
</dbReference>
<gene>
    <name evidence="7" type="ORF">H9Q78_11575</name>
</gene>
<dbReference type="Proteomes" id="UP000515823">
    <property type="component" value="Chromosome"/>
</dbReference>
<feature type="binding site" evidence="5">
    <location>
        <begin position="17"/>
        <end position="21"/>
    </location>
    <ligand>
        <name>ATP</name>
        <dbReference type="ChEBI" id="CHEBI:30616"/>
    </ligand>
</feature>
<evidence type="ECO:0000256" key="2">
    <source>
        <dbReference type="ARBA" id="ARBA00022741"/>
    </source>
</evidence>
<organism evidence="7 8">
    <name type="scientific">Qiania dongpingensis</name>
    <dbReference type="NCBI Taxonomy" id="2763669"/>
    <lineage>
        <taxon>Bacteria</taxon>
        <taxon>Bacillati</taxon>
        <taxon>Bacillota</taxon>
        <taxon>Clostridia</taxon>
        <taxon>Lachnospirales</taxon>
        <taxon>Lachnospiraceae</taxon>
        <taxon>Qiania</taxon>
    </lineage>
</organism>
<dbReference type="Pfam" id="PF00217">
    <property type="entry name" value="ATP-gua_Ptrans"/>
    <property type="match status" value="1"/>
</dbReference>
<dbReference type="GO" id="GO:0046314">
    <property type="term" value="P:phosphocreatine biosynthetic process"/>
    <property type="evidence" value="ECO:0007669"/>
    <property type="project" value="InterPro"/>
</dbReference>
<dbReference type="Gene3D" id="3.30.590.10">
    <property type="entry name" value="Glutamine synthetase/guanido kinase, catalytic domain"/>
    <property type="match status" value="1"/>
</dbReference>
<dbReference type="InterPro" id="IPR000749">
    <property type="entry name" value="ATP-guanido_PTrfase"/>
</dbReference>
<evidence type="ECO:0000313" key="8">
    <source>
        <dbReference type="Proteomes" id="UP000515823"/>
    </source>
</evidence>
<evidence type="ECO:0000256" key="1">
    <source>
        <dbReference type="ARBA" id="ARBA00022679"/>
    </source>
</evidence>
<dbReference type="GO" id="GO:0005615">
    <property type="term" value="C:extracellular space"/>
    <property type="evidence" value="ECO:0007669"/>
    <property type="project" value="TreeGrafter"/>
</dbReference>
<dbReference type="InterPro" id="IPR014746">
    <property type="entry name" value="Gln_synth/guanido_kin_cat_dom"/>
</dbReference>
<feature type="binding site" evidence="5">
    <location>
        <position position="116"/>
    </location>
    <ligand>
        <name>ATP</name>
        <dbReference type="ChEBI" id="CHEBI:30616"/>
    </ligand>
</feature>
<sequence length="343" mass="38888">MLKWYQETEDQHDVFLAGRIRLVRNLEHYPFPVKLTEEDGAELVGKLENGLKDIGSVDKRIFHTIPLSAMGTEEKEALKERRAINGAGVEKKGPESLLLSEDETVSITLDGEDHIRLQCFSHKVDLNGLWNEASRLDDYINERFAYAFHEKYGYLTAYPTNVGTGLRAAVTLHLPMLSAGKQFGKLVSEMSRFGVSVQGLYGEGSENYGSLYEVSNQKTLGQTEEEIIALVQQMADRLAASERKVKSLTLRNHRLDLEDEIYKSYGVLRYAKKLSVKEAMTYLSQVRVGEMEGLLQLEKPLNFYGLMMEIQPTNMKLLAPENEKTDLKQARASYIRSMLPELV</sequence>
<evidence type="ECO:0000256" key="4">
    <source>
        <dbReference type="ARBA" id="ARBA00022840"/>
    </source>
</evidence>
<dbReference type="PANTHER" id="PTHR11547:SF38">
    <property type="entry name" value="ARGININE KINASE 1-RELATED"/>
    <property type="match status" value="1"/>
</dbReference>
<feature type="binding site" evidence="5">
    <location>
        <begin position="167"/>
        <end position="171"/>
    </location>
    <ligand>
        <name>ATP</name>
        <dbReference type="ChEBI" id="CHEBI:30616"/>
    </ligand>
</feature>
<protein>
    <submittedName>
        <fullName evidence="7">ATP--guanido phosphotransferase</fullName>
    </submittedName>
</protein>
<dbReference type="SUPFAM" id="SSF55931">
    <property type="entry name" value="Glutamine synthetase/guanido kinase"/>
    <property type="match status" value="1"/>
</dbReference>
<dbReference type="GO" id="GO:0005524">
    <property type="term" value="F:ATP binding"/>
    <property type="evidence" value="ECO:0007669"/>
    <property type="project" value="UniProtKB-UniRule"/>
</dbReference>
<dbReference type="PROSITE" id="PS51510">
    <property type="entry name" value="PHOSPHAGEN_KINASE_C"/>
    <property type="match status" value="1"/>
</dbReference>
<name>A0A7G9G8C6_9FIRM</name>